<organism evidence="13 14">
    <name type="scientific">Pseudodesulfovibrio sediminis</name>
    <dbReference type="NCBI Taxonomy" id="2810563"/>
    <lineage>
        <taxon>Bacteria</taxon>
        <taxon>Pseudomonadati</taxon>
        <taxon>Thermodesulfobacteriota</taxon>
        <taxon>Desulfovibrionia</taxon>
        <taxon>Desulfovibrionales</taxon>
        <taxon>Desulfovibrionaceae</taxon>
    </lineage>
</organism>
<feature type="transmembrane region" description="Helical" evidence="8">
    <location>
        <begin position="375"/>
        <end position="394"/>
    </location>
</feature>
<keyword evidence="3" id="KW-1003">Cell membrane</keyword>
<feature type="transmembrane region" description="Helical" evidence="8">
    <location>
        <begin position="547"/>
        <end position="566"/>
    </location>
</feature>
<feature type="transmembrane region" description="Helical" evidence="8">
    <location>
        <begin position="229"/>
        <end position="249"/>
    </location>
</feature>
<feature type="chain" id="PRO_5046804806" evidence="9">
    <location>
        <begin position="27"/>
        <end position="769"/>
    </location>
</feature>
<evidence type="ECO:0000256" key="5">
    <source>
        <dbReference type="ARBA" id="ARBA00022989"/>
    </source>
</evidence>
<dbReference type="InterPro" id="IPR023408">
    <property type="entry name" value="MscS_beta-dom_sf"/>
</dbReference>
<comment type="subcellular location">
    <subcellularLocation>
        <location evidence="1">Cell membrane</location>
        <topology evidence="1">Multi-pass membrane protein</topology>
    </subcellularLocation>
</comment>
<comment type="similarity">
    <text evidence="2">Belongs to the MscS (TC 1.A.23) family.</text>
</comment>
<dbReference type="PROSITE" id="PS51257">
    <property type="entry name" value="PROKAR_LIPOPROTEIN"/>
    <property type="match status" value="1"/>
</dbReference>
<feature type="transmembrane region" description="Helical" evidence="8">
    <location>
        <begin position="523"/>
        <end position="541"/>
    </location>
</feature>
<evidence type="ECO:0000259" key="10">
    <source>
        <dbReference type="Pfam" id="PF00924"/>
    </source>
</evidence>
<dbReference type="Pfam" id="PF21088">
    <property type="entry name" value="MS_channel_1st"/>
    <property type="match status" value="1"/>
</dbReference>
<protein>
    <submittedName>
        <fullName evidence="13">Mechanosensitive ion channel protein MscS</fullName>
    </submittedName>
</protein>
<dbReference type="InterPro" id="IPR045276">
    <property type="entry name" value="YbiO_bact"/>
</dbReference>
<evidence type="ECO:0000259" key="11">
    <source>
        <dbReference type="Pfam" id="PF21082"/>
    </source>
</evidence>
<dbReference type="PANTHER" id="PTHR30460">
    <property type="entry name" value="MODERATE CONDUCTANCE MECHANOSENSITIVE CHANNEL YBIO"/>
    <property type="match status" value="1"/>
</dbReference>
<evidence type="ECO:0000256" key="3">
    <source>
        <dbReference type="ARBA" id="ARBA00022475"/>
    </source>
</evidence>
<dbReference type="SUPFAM" id="SSF82689">
    <property type="entry name" value="Mechanosensitive channel protein MscS (YggB), C-terminal domain"/>
    <property type="match status" value="1"/>
</dbReference>
<dbReference type="PANTHER" id="PTHR30460:SF0">
    <property type="entry name" value="MODERATE CONDUCTANCE MECHANOSENSITIVE CHANNEL YBIO"/>
    <property type="match status" value="1"/>
</dbReference>
<gene>
    <name evidence="13" type="ORF">PSDVSF_32400</name>
</gene>
<dbReference type="Gene3D" id="1.10.287.1260">
    <property type="match status" value="1"/>
</dbReference>
<dbReference type="InterPro" id="IPR006685">
    <property type="entry name" value="MscS_channel_2nd"/>
</dbReference>
<dbReference type="RefSeq" id="WP_229591943.1">
    <property type="nucleotide sequence ID" value="NZ_AP024485.1"/>
</dbReference>
<feature type="transmembrane region" description="Helical" evidence="8">
    <location>
        <begin position="463"/>
        <end position="481"/>
    </location>
</feature>
<evidence type="ECO:0000313" key="14">
    <source>
        <dbReference type="Proteomes" id="UP001053296"/>
    </source>
</evidence>
<reference evidence="13" key="1">
    <citation type="journal article" date="2022" name="Arch. Microbiol.">
        <title>Pseudodesulfovibrio sediminis sp. nov., a mesophilic and neutrophilic sulfate-reducing bacterium isolated from sediment of a brackish lake.</title>
        <authorList>
            <person name="Takahashi A."/>
            <person name="Kojima H."/>
            <person name="Watanabe M."/>
            <person name="Fukui M."/>
        </authorList>
    </citation>
    <scope>NUCLEOTIDE SEQUENCE</scope>
    <source>
        <strain evidence="13">SF6</strain>
    </source>
</reference>
<dbReference type="Proteomes" id="UP001053296">
    <property type="component" value="Chromosome"/>
</dbReference>
<feature type="transmembrane region" description="Helical" evidence="8">
    <location>
        <begin position="298"/>
        <end position="321"/>
    </location>
</feature>
<feature type="transmembrane region" description="Helical" evidence="8">
    <location>
        <begin position="270"/>
        <end position="292"/>
    </location>
</feature>
<feature type="domain" description="Mechanosensitive ion channel transmembrane helices 2/3" evidence="12">
    <location>
        <begin position="523"/>
        <end position="563"/>
    </location>
</feature>
<dbReference type="InterPro" id="IPR011014">
    <property type="entry name" value="MscS_channel_TM-2"/>
</dbReference>
<accession>A0ABM7PA76</accession>
<sequence>MLNRVFIFAMVVALACCLSGAPSAHAAASAAVLQAAGSSHSSSKSDTSVAIPSDSTPEQISAIMAGLSDEQVRRLLLEELKKNAEMEKKPAAPTGLEGVLASLRSDANFVRDRFQYLFSGASTAPRDVPRAFSHFLAGDDNMGPGMLLLALVALSVFWVGGTFLFKRRTVHFRKAIARTPGELPWYEQMGRLFLRAVLDIFGVVLVGGVAFACYLVIFDKGAGSKIVIIAWLLAMIFLALVKISARFLLAPHAPSLRYLPLTDATAQYMFRWVVNIARILALSMLVNTILRLHGSGEAVNLLVMTFFGFVVAFVLTLLVLWNKKPIADAIRRNTEADGLVHQFADSWHAAAMLYIFGSWMLWVFAIMLFGAQARLIGIMTLLLVPGYLLVEWATQRLVDFAVDMAGTRMPTDEEEGDELPQGLIRFQKFLRNGFHVLVLAATVFLFLRIWGINLQFGREVVRAAISILLTLILAYMLWVYVNRFIERKLMEKQEEQSSGSGEGDGGGPGGDRFSTLLQLVKKFIFVGIAAVTVLVMLSSLGVDIGPLIAGASIFGIAIGFGAQTLVKDIISGIFFLTDDAFRVGDYIETSGAMGTVEEISVRSLKLRHHLGFLYTIPFGSMKMIKNNTRDWAVMKLQYLVPFDTDIGQVKKIIKKINKEVRAVPELNEVMLGDIKSQGVKAMEEYGMRMRVKFMTKPGGQFTLRKLVLAKMRKHFAEAGIEFAKPRVAVQIPDSSNMTDEDRAHVAAAAGKTVEDKQKAKKAASHDKSK</sequence>
<evidence type="ECO:0000256" key="8">
    <source>
        <dbReference type="SAM" id="Phobius"/>
    </source>
</evidence>
<keyword evidence="9" id="KW-0732">Signal</keyword>
<feature type="transmembrane region" description="Helical" evidence="8">
    <location>
        <begin position="351"/>
        <end position="369"/>
    </location>
</feature>
<dbReference type="Pfam" id="PF00924">
    <property type="entry name" value="MS_channel_2nd"/>
    <property type="match status" value="1"/>
</dbReference>
<dbReference type="Pfam" id="PF21082">
    <property type="entry name" value="MS_channel_3rd"/>
    <property type="match status" value="1"/>
</dbReference>
<dbReference type="SUPFAM" id="SSF50182">
    <property type="entry name" value="Sm-like ribonucleoproteins"/>
    <property type="match status" value="1"/>
</dbReference>
<feature type="region of interest" description="Disordered" evidence="7">
    <location>
        <begin position="733"/>
        <end position="769"/>
    </location>
</feature>
<evidence type="ECO:0000256" key="2">
    <source>
        <dbReference type="ARBA" id="ARBA00008017"/>
    </source>
</evidence>
<dbReference type="EMBL" id="AP024485">
    <property type="protein sequence ID" value="BCS89998.1"/>
    <property type="molecule type" value="Genomic_DNA"/>
</dbReference>
<keyword evidence="5 8" id="KW-1133">Transmembrane helix</keyword>
<dbReference type="Gene3D" id="2.30.30.60">
    <property type="match status" value="1"/>
</dbReference>
<evidence type="ECO:0000259" key="12">
    <source>
        <dbReference type="Pfam" id="PF21088"/>
    </source>
</evidence>
<evidence type="ECO:0000256" key="6">
    <source>
        <dbReference type="ARBA" id="ARBA00023136"/>
    </source>
</evidence>
<evidence type="ECO:0000256" key="9">
    <source>
        <dbReference type="SAM" id="SignalP"/>
    </source>
</evidence>
<dbReference type="InterPro" id="IPR049142">
    <property type="entry name" value="MS_channel_1st"/>
</dbReference>
<evidence type="ECO:0000256" key="4">
    <source>
        <dbReference type="ARBA" id="ARBA00022692"/>
    </source>
</evidence>
<dbReference type="Gene3D" id="3.30.70.100">
    <property type="match status" value="1"/>
</dbReference>
<proteinExistence type="inferred from homology"/>
<dbReference type="InterPro" id="IPR049278">
    <property type="entry name" value="MS_channel_C"/>
</dbReference>
<keyword evidence="14" id="KW-1185">Reference proteome</keyword>
<name>A0ABM7PA76_9BACT</name>
<feature type="transmembrane region" description="Helical" evidence="8">
    <location>
        <begin position="433"/>
        <end position="451"/>
    </location>
</feature>
<feature type="domain" description="Mechanosensitive ion channel MscS" evidence="10">
    <location>
        <begin position="564"/>
        <end position="627"/>
    </location>
</feature>
<feature type="signal peptide" evidence="9">
    <location>
        <begin position="1"/>
        <end position="26"/>
    </location>
</feature>
<keyword evidence="4 8" id="KW-0812">Transmembrane</keyword>
<feature type="transmembrane region" description="Helical" evidence="8">
    <location>
        <begin position="145"/>
        <end position="165"/>
    </location>
</feature>
<dbReference type="InterPro" id="IPR011066">
    <property type="entry name" value="MscS_channel_C_sf"/>
</dbReference>
<keyword evidence="6 8" id="KW-0472">Membrane</keyword>
<feature type="transmembrane region" description="Helical" evidence="8">
    <location>
        <begin position="192"/>
        <end position="217"/>
    </location>
</feature>
<feature type="domain" description="Mechanosensitive ion channel MscS C-terminal" evidence="11">
    <location>
        <begin position="636"/>
        <end position="722"/>
    </location>
</feature>
<evidence type="ECO:0000256" key="1">
    <source>
        <dbReference type="ARBA" id="ARBA00004651"/>
    </source>
</evidence>
<dbReference type="SUPFAM" id="SSF82861">
    <property type="entry name" value="Mechanosensitive channel protein MscS (YggB), transmembrane region"/>
    <property type="match status" value="1"/>
</dbReference>
<feature type="compositionally biased region" description="Basic and acidic residues" evidence="7">
    <location>
        <begin position="752"/>
        <end position="769"/>
    </location>
</feature>
<evidence type="ECO:0000313" key="13">
    <source>
        <dbReference type="EMBL" id="BCS89998.1"/>
    </source>
</evidence>
<evidence type="ECO:0000256" key="7">
    <source>
        <dbReference type="SAM" id="MobiDB-lite"/>
    </source>
</evidence>
<dbReference type="InterPro" id="IPR010920">
    <property type="entry name" value="LSM_dom_sf"/>
</dbReference>